<evidence type="ECO:0000313" key="7">
    <source>
        <dbReference type="Proteomes" id="UP001500752"/>
    </source>
</evidence>
<evidence type="ECO:0000256" key="1">
    <source>
        <dbReference type="ARBA" id="ARBA00023015"/>
    </source>
</evidence>
<dbReference type="InterPro" id="IPR005471">
    <property type="entry name" value="Tscrpt_reg_IclR_N"/>
</dbReference>
<proteinExistence type="predicted"/>
<dbReference type="InterPro" id="IPR029016">
    <property type="entry name" value="GAF-like_dom_sf"/>
</dbReference>
<dbReference type="InterPro" id="IPR050707">
    <property type="entry name" value="HTH_MetabolicPath_Reg"/>
</dbReference>
<dbReference type="SUPFAM" id="SSF55781">
    <property type="entry name" value="GAF domain-like"/>
    <property type="match status" value="1"/>
</dbReference>
<dbReference type="Proteomes" id="UP001500752">
    <property type="component" value="Unassembled WGS sequence"/>
</dbReference>
<keyword evidence="7" id="KW-1185">Reference proteome</keyword>
<organism evidence="6 7">
    <name type="scientific">Arthrobacter ginkgonis</name>
    <dbReference type="NCBI Taxonomy" id="1630594"/>
    <lineage>
        <taxon>Bacteria</taxon>
        <taxon>Bacillati</taxon>
        <taxon>Actinomycetota</taxon>
        <taxon>Actinomycetes</taxon>
        <taxon>Micrococcales</taxon>
        <taxon>Micrococcaceae</taxon>
        <taxon>Arthrobacter</taxon>
    </lineage>
</organism>
<comment type="caution">
    <text evidence="6">The sequence shown here is derived from an EMBL/GenBank/DDBJ whole genome shotgun (WGS) entry which is preliminary data.</text>
</comment>
<name>A0ABP7BRQ5_9MICC</name>
<dbReference type="InterPro" id="IPR014757">
    <property type="entry name" value="Tscrpt_reg_IclR_C"/>
</dbReference>
<evidence type="ECO:0000259" key="5">
    <source>
        <dbReference type="PROSITE" id="PS51078"/>
    </source>
</evidence>
<evidence type="ECO:0000256" key="3">
    <source>
        <dbReference type="ARBA" id="ARBA00023163"/>
    </source>
</evidence>
<dbReference type="PANTHER" id="PTHR30136">
    <property type="entry name" value="HELIX-TURN-HELIX TRANSCRIPTIONAL REGULATOR, ICLR FAMILY"/>
    <property type="match status" value="1"/>
</dbReference>
<reference evidence="7" key="1">
    <citation type="journal article" date="2019" name="Int. J. Syst. Evol. Microbiol.">
        <title>The Global Catalogue of Microorganisms (GCM) 10K type strain sequencing project: providing services to taxonomists for standard genome sequencing and annotation.</title>
        <authorList>
            <consortium name="The Broad Institute Genomics Platform"/>
            <consortium name="The Broad Institute Genome Sequencing Center for Infectious Disease"/>
            <person name="Wu L."/>
            <person name="Ma J."/>
        </authorList>
    </citation>
    <scope>NUCLEOTIDE SEQUENCE [LARGE SCALE GENOMIC DNA]</scope>
    <source>
        <strain evidence="7">JCM 30742</strain>
    </source>
</reference>
<keyword evidence="3" id="KW-0804">Transcription</keyword>
<dbReference type="EMBL" id="BAABEO010000002">
    <property type="protein sequence ID" value="GAA3666747.1"/>
    <property type="molecule type" value="Genomic_DNA"/>
</dbReference>
<feature type="domain" description="IclR-ED" evidence="5">
    <location>
        <begin position="73"/>
        <end position="254"/>
    </location>
</feature>
<evidence type="ECO:0000313" key="6">
    <source>
        <dbReference type="EMBL" id="GAA3666747.1"/>
    </source>
</evidence>
<dbReference type="SMART" id="SM00346">
    <property type="entry name" value="HTH_ICLR"/>
    <property type="match status" value="1"/>
</dbReference>
<dbReference type="InterPro" id="IPR036390">
    <property type="entry name" value="WH_DNA-bd_sf"/>
</dbReference>
<accession>A0ABP7BRQ5</accession>
<keyword evidence="2" id="KW-0238">DNA-binding</keyword>
<dbReference type="PANTHER" id="PTHR30136:SF24">
    <property type="entry name" value="HTH-TYPE TRANSCRIPTIONAL REPRESSOR ALLR"/>
    <property type="match status" value="1"/>
</dbReference>
<gene>
    <name evidence="6" type="ORF">GCM10023081_02000</name>
</gene>
<evidence type="ECO:0000259" key="4">
    <source>
        <dbReference type="PROSITE" id="PS51077"/>
    </source>
</evidence>
<dbReference type="InterPro" id="IPR036388">
    <property type="entry name" value="WH-like_DNA-bd_sf"/>
</dbReference>
<dbReference type="PROSITE" id="PS51077">
    <property type="entry name" value="HTH_ICLR"/>
    <property type="match status" value="1"/>
</dbReference>
<dbReference type="Gene3D" id="1.10.10.10">
    <property type="entry name" value="Winged helix-like DNA-binding domain superfamily/Winged helix DNA-binding domain"/>
    <property type="match status" value="1"/>
</dbReference>
<dbReference type="Pfam" id="PF01614">
    <property type="entry name" value="IclR_C"/>
    <property type="match status" value="1"/>
</dbReference>
<protein>
    <submittedName>
        <fullName evidence="6">IclR family transcriptional regulator</fullName>
    </submittedName>
</protein>
<dbReference type="SUPFAM" id="SSF46785">
    <property type="entry name" value="Winged helix' DNA-binding domain"/>
    <property type="match status" value="1"/>
</dbReference>
<dbReference type="RefSeq" id="WP_345147794.1">
    <property type="nucleotide sequence ID" value="NZ_BAABEO010000002.1"/>
</dbReference>
<keyword evidence="1" id="KW-0805">Transcription regulation</keyword>
<evidence type="ECO:0000256" key="2">
    <source>
        <dbReference type="ARBA" id="ARBA00023125"/>
    </source>
</evidence>
<feature type="domain" description="HTH iclR-type" evidence="4">
    <location>
        <begin position="12"/>
        <end position="72"/>
    </location>
</feature>
<dbReference type="PROSITE" id="PS51078">
    <property type="entry name" value="ICLR_ED"/>
    <property type="match status" value="1"/>
</dbReference>
<dbReference type="Pfam" id="PF09339">
    <property type="entry name" value="HTH_IclR"/>
    <property type="match status" value="1"/>
</dbReference>
<dbReference type="Gene3D" id="3.30.450.40">
    <property type="match status" value="1"/>
</dbReference>
<sequence length="254" mass="26964">MARAAAEDDGKRSVLGRAFEILDCFSGGAEMTVAGICEETGLPPATVHRMLAALVSWEGVERLSHGRYRLGMRIWRLGIGAPQVRRLRELAQPYLVDLHVATRGTVYLGVRDGTDGLFADRITRVKATEGSARATRRLPLHRTGGGRVLLAYSPDAWNELCRMGERDAGLAGLLPTLRADLAEIRHTGAAVSRDDGLPGRTSVAAPVFGDDGGIVASVAVAFPDSRIPVPQTILPRVVAAARGISADLAKAGGR</sequence>